<feature type="DNA-binding region" description="H-T-H motif" evidence="2">
    <location>
        <begin position="39"/>
        <end position="58"/>
    </location>
</feature>
<dbReference type="SUPFAM" id="SSF48498">
    <property type="entry name" value="Tetracyclin repressor-like, C-terminal domain"/>
    <property type="match status" value="1"/>
</dbReference>
<keyword evidence="1 2" id="KW-0238">DNA-binding</keyword>
<dbReference type="SUPFAM" id="SSF46689">
    <property type="entry name" value="Homeodomain-like"/>
    <property type="match status" value="1"/>
</dbReference>
<dbReference type="PROSITE" id="PS50977">
    <property type="entry name" value="HTH_TETR_2"/>
    <property type="match status" value="1"/>
</dbReference>
<dbReference type="PANTHER" id="PTHR30055:SF223">
    <property type="entry name" value="HTH-TYPE TRANSCRIPTIONAL REGULATOR UIDR"/>
    <property type="match status" value="1"/>
</dbReference>
<evidence type="ECO:0000256" key="1">
    <source>
        <dbReference type="ARBA" id="ARBA00023125"/>
    </source>
</evidence>
<dbReference type="Proteomes" id="UP001523392">
    <property type="component" value="Unassembled WGS sequence"/>
</dbReference>
<dbReference type="Pfam" id="PF14246">
    <property type="entry name" value="TetR_C_7"/>
    <property type="match status" value="1"/>
</dbReference>
<dbReference type="InterPro" id="IPR009057">
    <property type="entry name" value="Homeodomain-like_sf"/>
</dbReference>
<feature type="domain" description="HTH tetR-type" evidence="3">
    <location>
        <begin position="16"/>
        <end position="76"/>
    </location>
</feature>
<accession>A0ABT1D292</accession>
<gene>
    <name evidence="4" type="ORF">JYK14_07575</name>
</gene>
<comment type="caution">
    <text evidence="4">The sequence shown here is derived from an EMBL/GenBank/DDBJ whole genome shotgun (WGS) entry which is preliminary data.</text>
</comment>
<keyword evidence="5" id="KW-1185">Reference proteome</keyword>
<dbReference type="Gene3D" id="1.10.357.10">
    <property type="entry name" value="Tetracycline Repressor, domain 2"/>
    <property type="match status" value="1"/>
</dbReference>
<protein>
    <submittedName>
        <fullName evidence="4">TetR/AcrR family transcriptional regulator</fullName>
    </submittedName>
</protein>
<dbReference type="Pfam" id="PF00440">
    <property type="entry name" value="TetR_N"/>
    <property type="match status" value="1"/>
</dbReference>
<reference evidence="4 5" key="1">
    <citation type="submission" date="2021-12" db="EMBL/GenBank/DDBJ databases">
        <title>Siccirubricoccus leaddurans sp. nov., a high concentration Zn2+ tolerance bacterium.</title>
        <authorList>
            <person name="Cao Y."/>
        </authorList>
    </citation>
    <scope>NUCLEOTIDE SEQUENCE [LARGE SCALE GENOMIC DNA]</scope>
    <source>
        <strain evidence="4 5">KC 17139</strain>
    </source>
</reference>
<dbReference type="PRINTS" id="PR00455">
    <property type="entry name" value="HTHTETR"/>
</dbReference>
<evidence type="ECO:0000256" key="2">
    <source>
        <dbReference type="PROSITE-ProRule" id="PRU00335"/>
    </source>
</evidence>
<dbReference type="InterPro" id="IPR001647">
    <property type="entry name" value="HTH_TetR"/>
</dbReference>
<proteinExistence type="predicted"/>
<dbReference type="RefSeq" id="WP_252952638.1">
    <property type="nucleotide sequence ID" value="NZ_JAFIRR010000043.1"/>
</dbReference>
<evidence type="ECO:0000313" key="5">
    <source>
        <dbReference type="Proteomes" id="UP001523392"/>
    </source>
</evidence>
<organism evidence="4 5">
    <name type="scientific">Siccirubricoccus soli</name>
    <dbReference type="NCBI Taxonomy" id="2899147"/>
    <lineage>
        <taxon>Bacteria</taxon>
        <taxon>Pseudomonadati</taxon>
        <taxon>Pseudomonadota</taxon>
        <taxon>Alphaproteobacteria</taxon>
        <taxon>Acetobacterales</taxon>
        <taxon>Roseomonadaceae</taxon>
        <taxon>Siccirubricoccus</taxon>
    </lineage>
</organism>
<dbReference type="InterPro" id="IPR050109">
    <property type="entry name" value="HTH-type_TetR-like_transc_reg"/>
</dbReference>
<dbReference type="InterPro" id="IPR036271">
    <property type="entry name" value="Tet_transcr_reg_TetR-rel_C_sf"/>
</dbReference>
<dbReference type="PANTHER" id="PTHR30055">
    <property type="entry name" value="HTH-TYPE TRANSCRIPTIONAL REGULATOR RUTR"/>
    <property type="match status" value="1"/>
</dbReference>
<dbReference type="InterPro" id="IPR039536">
    <property type="entry name" value="TetR_C_Proteobacteria"/>
</dbReference>
<name>A0ABT1D292_9PROT</name>
<evidence type="ECO:0000313" key="4">
    <source>
        <dbReference type="EMBL" id="MCO6416030.1"/>
    </source>
</evidence>
<dbReference type="EMBL" id="JAFIRR010000043">
    <property type="protein sequence ID" value="MCO6416030.1"/>
    <property type="molecule type" value="Genomic_DNA"/>
</dbReference>
<sequence length="224" mass="24295">MTTNGKIPARGRLSEADRCRALRQAAEAVFLRMGYAAANMDDVARTAGMSKRTLYQHFPSKAALFEAVIEDYLAPLRIDTELEEEPDIARALTAMLEVAARHLLASSQSGILQLVVAEVNRSPELADAFHRAGPGRGAGSLERRIAAEMGKGRLRVSDPEDAASMLYSMAIGAIHIKMLLGLRGPPDEAEISRRVRQAVAVFLRGTMIDSVGLVLELRDDAKGQ</sequence>
<evidence type="ECO:0000259" key="3">
    <source>
        <dbReference type="PROSITE" id="PS50977"/>
    </source>
</evidence>